<evidence type="ECO:0000313" key="2">
    <source>
        <dbReference type="EMBL" id="SUA20369.1"/>
    </source>
</evidence>
<evidence type="ECO:0000256" key="1">
    <source>
        <dbReference type="SAM" id="MobiDB-lite"/>
    </source>
</evidence>
<organism evidence="2">
    <name type="scientific">Neisseria gonorrhoeae</name>
    <dbReference type="NCBI Taxonomy" id="485"/>
    <lineage>
        <taxon>Bacteria</taxon>
        <taxon>Pseudomonadati</taxon>
        <taxon>Pseudomonadota</taxon>
        <taxon>Betaproteobacteria</taxon>
        <taxon>Neisseriales</taxon>
        <taxon>Neisseriaceae</taxon>
        <taxon>Neisseria</taxon>
    </lineage>
</organism>
<accession>A0A378VU48</accession>
<feature type="compositionally biased region" description="Basic and acidic residues" evidence="1">
    <location>
        <begin position="121"/>
        <end position="133"/>
    </location>
</feature>
<protein>
    <submittedName>
        <fullName evidence="2">Uncharacterized protein</fullName>
    </submittedName>
</protein>
<dbReference type="AlphaFoldDB" id="A0A378VU48"/>
<sequence>MLSNLSIWAILAEGRRTRRRRRACRARTATRARSAQTCRTAQAGFEAGGYKKADADIQQPKEKPKPEENLSPNPNRKRSLPRNRRKNRQRSRLKNLPNIPVMLLPKPAASRVMGKVREPVPKATERGEEKAAVKEAAVPKANTGKEPAAAAAEPVSAAAKAILYAPTAASRARPIPHFLWKMTSRVWLF</sequence>
<feature type="compositionally biased region" description="Basic and acidic residues" evidence="1">
    <location>
        <begin position="49"/>
        <end position="68"/>
    </location>
</feature>
<proteinExistence type="predicted"/>
<feature type="region of interest" description="Disordered" evidence="1">
    <location>
        <begin position="49"/>
        <end position="98"/>
    </location>
</feature>
<feature type="region of interest" description="Disordered" evidence="1">
    <location>
        <begin position="121"/>
        <end position="145"/>
    </location>
</feature>
<feature type="compositionally biased region" description="Basic residues" evidence="1">
    <location>
        <begin position="75"/>
        <end position="93"/>
    </location>
</feature>
<feature type="compositionally biased region" description="Low complexity" evidence="1">
    <location>
        <begin position="134"/>
        <end position="145"/>
    </location>
</feature>
<name>A0A378VU48_NEIGO</name>
<reference evidence="2" key="1">
    <citation type="submission" date="2018-06" db="EMBL/GenBank/DDBJ databases">
        <authorList>
            <consortium name="Pathogen Informatics"/>
            <person name="Doyle S."/>
        </authorList>
    </citation>
    <scope>NUCLEOTIDE SEQUENCE [LARGE SCALE GENOMIC DNA]</scope>
    <source>
        <strain evidence="2">NCTC11421</strain>
    </source>
</reference>
<gene>
    <name evidence="2" type="ORF">NCTC11421_00451</name>
</gene>
<dbReference type="EMBL" id="UGRI01000001">
    <property type="protein sequence ID" value="SUA20369.1"/>
    <property type="molecule type" value="Genomic_DNA"/>
</dbReference>